<accession>A0A424Z3L9</accession>
<protein>
    <submittedName>
        <fullName evidence="2">Uncharacterized protein</fullName>
    </submittedName>
</protein>
<feature type="coiled-coil region" evidence="1">
    <location>
        <begin position="60"/>
        <end position="127"/>
    </location>
</feature>
<dbReference type="AlphaFoldDB" id="A0A424Z3L9"/>
<evidence type="ECO:0000313" key="3">
    <source>
        <dbReference type="Proteomes" id="UP000284763"/>
    </source>
</evidence>
<feature type="coiled-coil region" evidence="1">
    <location>
        <begin position="215"/>
        <end position="297"/>
    </location>
</feature>
<name>A0A424Z3L9_9EURY</name>
<reference evidence="2 3" key="1">
    <citation type="submission" date="2018-08" db="EMBL/GenBank/DDBJ databases">
        <title>The metabolism and importance of syntrophic acetate oxidation coupled to methane or sulfide production in haloalkaline environments.</title>
        <authorList>
            <person name="Timmers P.H.A."/>
            <person name="Vavourakis C.D."/>
            <person name="Sorokin D.Y."/>
            <person name="Sinninghe Damste J.S."/>
            <person name="Muyzer G."/>
            <person name="Stams A.J.M."/>
            <person name="Plugge C.M."/>
        </authorList>
    </citation>
    <scope>NUCLEOTIDE SEQUENCE [LARGE SCALE GENOMIC DNA]</scope>
    <source>
        <strain evidence="2">MSAO_Arc3</strain>
    </source>
</reference>
<sequence>LDNARKSMIYAKALYPEEYRQLDDDLDRMHEQLSSLFSTIKDSKNKLDTINDIFEEMDYVNKLMKEIEESRSAISNLELKKANIEVGVKEKESEFQELVNGPEYSRAKELEKEIEHLKSQKFSVASDIDRMFTPVSKALSRMQKQDDNKMYSLSPEKRSMVDTLVNDPVSAMEFDLEPLYNELIQRIEDGSLGLKDKKKEKTLEQLERLKSTNELSDLCEKMRSFDSKIEELENELDQMSVYNQKKRIETDIGKKQTNLKSVQEDIENATSHLHHLEQKLEDTKQELDSNVNSAFEQNIEIKYN</sequence>
<evidence type="ECO:0000256" key="1">
    <source>
        <dbReference type="SAM" id="Coils"/>
    </source>
</evidence>
<evidence type="ECO:0000313" key="2">
    <source>
        <dbReference type="EMBL" id="RQD89696.1"/>
    </source>
</evidence>
<organism evidence="2 3">
    <name type="scientific">Methanosalsum natronophilum</name>
    <dbReference type="NCBI Taxonomy" id="768733"/>
    <lineage>
        <taxon>Archaea</taxon>
        <taxon>Methanobacteriati</taxon>
        <taxon>Methanobacteriota</taxon>
        <taxon>Stenosarchaea group</taxon>
        <taxon>Methanomicrobia</taxon>
        <taxon>Methanosarcinales</taxon>
        <taxon>Methanosarcinaceae</taxon>
        <taxon>Methanosalsum</taxon>
    </lineage>
</organism>
<dbReference type="EMBL" id="QZAB01000143">
    <property type="protein sequence ID" value="RQD89696.1"/>
    <property type="molecule type" value="Genomic_DNA"/>
</dbReference>
<dbReference type="Proteomes" id="UP000284763">
    <property type="component" value="Unassembled WGS sequence"/>
</dbReference>
<gene>
    <name evidence="2" type="ORF">D5R95_02080</name>
</gene>
<comment type="caution">
    <text evidence="2">The sequence shown here is derived from an EMBL/GenBank/DDBJ whole genome shotgun (WGS) entry which is preliminary data.</text>
</comment>
<proteinExistence type="predicted"/>
<feature type="non-terminal residue" evidence="2">
    <location>
        <position position="1"/>
    </location>
</feature>
<keyword evidence="1" id="KW-0175">Coiled coil</keyword>